<comment type="caution">
    <text evidence="3">The sequence shown here is derived from an EMBL/GenBank/DDBJ whole genome shotgun (WGS) entry which is preliminary data.</text>
</comment>
<reference evidence="4" key="1">
    <citation type="journal article" date="2015" name="PLoS Genet.">
        <title>Genome Sequence and Transcriptome Analyses of Chrysochromulina tobin: Metabolic Tools for Enhanced Algal Fitness in the Prominent Order Prymnesiales (Haptophyceae).</title>
        <authorList>
            <person name="Hovde B.T."/>
            <person name="Deodato C.R."/>
            <person name="Hunsperger H.M."/>
            <person name="Ryken S.A."/>
            <person name="Yost W."/>
            <person name="Jha R.K."/>
            <person name="Patterson J."/>
            <person name="Monnat R.J. Jr."/>
            <person name="Barlow S.B."/>
            <person name="Starkenburg S.R."/>
            <person name="Cattolico R.A."/>
        </authorList>
    </citation>
    <scope>NUCLEOTIDE SEQUENCE</scope>
    <source>
        <strain evidence="4">CCMP291</strain>
    </source>
</reference>
<dbReference type="PANTHER" id="PTHR38537:SF16">
    <property type="entry name" value="CALPONIN-HOMOLOGY (CH) DOMAIN-CONTAINING PROTEIN"/>
    <property type="match status" value="1"/>
</dbReference>
<dbReference type="Pfam" id="PF00630">
    <property type="entry name" value="Filamin"/>
    <property type="match status" value="1"/>
</dbReference>
<dbReference type="InterPro" id="IPR014756">
    <property type="entry name" value="Ig_E-set"/>
</dbReference>
<evidence type="ECO:0000313" key="3">
    <source>
        <dbReference type="EMBL" id="KOO22670.1"/>
    </source>
</evidence>
<evidence type="ECO:0000256" key="1">
    <source>
        <dbReference type="ARBA" id="ARBA00022737"/>
    </source>
</evidence>
<evidence type="ECO:0000256" key="2">
    <source>
        <dbReference type="PROSITE-ProRule" id="PRU00087"/>
    </source>
</evidence>
<feature type="repeat" description="Filamin" evidence="2">
    <location>
        <begin position="348"/>
        <end position="467"/>
    </location>
</feature>
<dbReference type="Gene3D" id="2.60.40.10">
    <property type="entry name" value="Immunoglobulins"/>
    <property type="match status" value="4"/>
</dbReference>
<name>A0A0M0J867_9EUKA</name>
<accession>A0A0M0J867</accession>
<feature type="repeat" description="Filamin" evidence="2">
    <location>
        <begin position="304"/>
        <end position="346"/>
    </location>
</feature>
<sequence length="728" mass="77817">MVKQPLVIRASESLQSPQTGTLIPGQMMTLVLEKKVGKTVRAMIALESISRKTEVVSTDAEKLQDAASPTGGVRDVGDGSDNADAAMHEDIAAIVSDWGIEGLKGKVGWVTTIKDGHRLVTSKVRQSASSRQQHAEQWARRVASDRTFSKIKTDKGEGKRDYAAAAAPNVSLEIKADPSGIGFAYGGLYPGTLYAKGKHIEKHKVSYSIGKVGTYLLHVRLRQQAISIPGSPFLLHVEPNIATALSTKLPVGVIQGKVGKDASSGCGVIIKTFDLMGNACIKGGANVTGNPVDKTVLEDKNFVVTVTDQGDGSYRLHWSTHKSGTYVVAIKIANEHIVGSPTTVKFSSIAPLKEKTVVKGSGLTSGTAGQPSLFRVKFFDMYDNQAIPGPGDKIGLALVQSKSYKDVDQSLKYMMAPVDPEKPWEQEVSFTPSEQGSFSLHIWTEFTTAQGAQERSPVQGSPYTCTVAAGLASSEVSFVDGWTKETRQVDKNGKALEINDKIIAGDAVICQPIICDALGNKTVPSAGQLQVSLALPNGTAVGIDHSSLKLIETTKGGMTSFTVRHDVTNAGDHKMHIQLNSRPIRGSPVCFSVVSAAPDVKMAKLTPPPENTLYANRPYTIVLKTFDRFNNPIPYGGLPVAARMQVVKNNAHDLTTLVSNNHSVEVSDNNDGTYNVSIQLIKIAATVKVIVNMDKNLPVNGGELPPVQLSILLPEGQQPEGKVEGKGK</sequence>
<dbReference type="PROSITE" id="PS50194">
    <property type="entry name" value="FILAMIN_REPEAT"/>
    <property type="match status" value="4"/>
</dbReference>
<dbReference type="GO" id="GO:0051015">
    <property type="term" value="F:actin filament binding"/>
    <property type="evidence" value="ECO:0007669"/>
    <property type="project" value="InterPro"/>
</dbReference>
<keyword evidence="1" id="KW-0677">Repeat</keyword>
<evidence type="ECO:0000313" key="4">
    <source>
        <dbReference type="Proteomes" id="UP000037460"/>
    </source>
</evidence>
<dbReference type="PANTHER" id="PTHR38537">
    <property type="entry name" value="JITTERBUG, ISOFORM N"/>
    <property type="match status" value="1"/>
</dbReference>
<organism evidence="3 4">
    <name type="scientific">Chrysochromulina tobinii</name>
    <dbReference type="NCBI Taxonomy" id="1460289"/>
    <lineage>
        <taxon>Eukaryota</taxon>
        <taxon>Haptista</taxon>
        <taxon>Haptophyta</taxon>
        <taxon>Prymnesiophyceae</taxon>
        <taxon>Prymnesiales</taxon>
        <taxon>Chrysochromulinaceae</taxon>
        <taxon>Chrysochromulina</taxon>
    </lineage>
</organism>
<dbReference type="InterPro" id="IPR013783">
    <property type="entry name" value="Ig-like_fold"/>
</dbReference>
<proteinExistence type="predicted"/>
<dbReference type="InterPro" id="IPR044801">
    <property type="entry name" value="Filamin"/>
</dbReference>
<gene>
    <name evidence="3" type="ORF">Ctob_006589</name>
</gene>
<feature type="repeat" description="Filamin" evidence="2">
    <location>
        <begin position="525"/>
        <end position="593"/>
    </location>
</feature>
<dbReference type="OrthoDB" id="5334309at2759"/>
<feature type="repeat" description="Filamin" evidence="2">
    <location>
        <begin position="203"/>
        <end position="237"/>
    </location>
</feature>
<dbReference type="Proteomes" id="UP000037460">
    <property type="component" value="Unassembled WGS sequence"/>
</dbReference>
<dbReference type="AlphaFoldDB" id="A0A0M0J867"/>
<dbReference type="InterPro" id="IPR017868">
    <property type="entry name" value="Filamin/ABP280_repeat-like"/>
</dbReference>
<dbReference type="EMBL" id="JWZX01003262">
    <property type="protein sequence ID" value="KOO22670.1"/>
    <property type="molecule type" value="Genomic_DNA"/>
</dbReference>
<protein>
    <submittedName>
        <fullName evidence="3">Btb poz domain containing protein</fullName>
    </submittedName>
</protein>
<dbReference type="GO" id="GO:0030036">
    <property type="term" value="P:actin cytoskeleton organization"/>
    <property type="evidence" value="ECO:0007669"/>
    <property type="project" value="InterPro"/>
</dbReference>
<keyword evidence="4" id="KW-1185">Reference proteome</keyword>
<dbReference type="SUPFAM" id="SSF81296">
    <property type="entry name" value="E set domains"/>
    <property type="match status" value="2"/>
</dbReference>